<feature type="transmembrane region" description="Helical" evidence="1">
    <location>
        <begin position="138"/>
        <end position="158"/>
    </location>
</feature>
<accession>A2FAT4</accession>
<sequence>MNDDQINFVGIVYALFSIAFLSLGQFLAFVQQKSSNTSGPSIQHSTSFYEAMISLILTVIFEFNSDSSILVHSFTTNESILIIVSGFIAILSNSVTISLASGQSSINFQLLDHFKSFVLFILSFIVFPISGAQKRLRLITQIIAFVLGMSSSIIISLYHSLDTQKESEIDSDQFGVEPENDVKAQETESKRVYPIIRRLLEDPLSSDSSDKEIKT</sequence>
<feature type="transmembrane region" description="Helical" evidence="1">
    <location>
        <begin position="6"/>
        <end position="30"/>
    </location>
</feature>
<proteinExistence type="predicted"/>
<protein>
    <submittedName>
        <fullName evidence="2">Uncharacterized protein</fullName>
    </submittedName>
</protein>
<reference evidence="2" key="2">
    <citation type="journal article" date="2007" name="Science">
        <title>Draft genome sequence of the sexually transmitted pathogen Trichomonas vaginalis.</title>
        <authorList>
            <person name="Carlton J.M."/>
            <person name="Hirt R.P."/>
            <person name="Silva J.C."/>
            <person name="Delcher A.L."/>
            <person name="Schatz M."/>
            <person name="Zhao Q."/>
            <person name="Wortman J.R."/>
            <person name="Bidwell S.L."/>
            <person name="Alsmark U.C.M."/>
            <person name="Besteiro S."/>
            <person name="Sicheritz-Ponten T."/>
            <person name="Noel C.J."/>
            <person name="Dacks J.B."/>
            <person name="Foster P.G."/>
            <person name="Simillion C."/>
            <person name="Van de Peer Y."/>
            <person name="Miranda-Saavedra D."/>
            <person name="Barton G.J."/>
            <person name="Westrop G.D."/>
            <person name="Mueller S."/>
            <person name="Dessi D."/>
            <person name="Fiori P.L."/>
            <person name="Ren Q."/>
            <person name="Paulsen I."/>
            <person name="Zhang H."/>
            <person name="Bastida-Corcuera F.D."/>
            <person name="Simoes-Barbosa A."/>
            <person name="Brown M.T."/>
            <person name="Hayes R.D."/>
            <person name="Mukherjee M."/>
            <person name="Okumura C.Y."/>
            <person name="Schneider R."/>
            <person name="Smith A.J."/>
            <person name="Vanacova S."/>
            <person name="Villalvazo M."/>
            <person name="Haas B.J."/>
            <person name="Pertea M."/>
            <person name="Feldblyum T.V."/>
            <person name="Utterback T.R."/>
            <person name="Shu C.L."/>
            <person name="Osoegawa K."/>
            <person name="de Jong P.J."/>
            <person name="Hrdy I."/>
            <person name="Horvathova L."/>
            <person name="Zubacova Z."/>
            <person name="Dolezal P."/>
            <person name="Malik S.B."/>
            <person name="Logsdon J.M. Jr."/>
            <person name="Henze K."/>
            <person name="Gupta A."/>
            <person name="Wang C.C."/>
            <person name="Dunne R.L."/>
            <person name="Upcroft J.A."/>
            <person name="Upcroft P."/>
            <person name="White O."/>
            <person name="Salzberg S.L."/>
            <person name="Tang P."/>
            <person name="Chiu C.-H."/>
            <person name="Lee Y.-S."/>
            <person name="Embley T.M."/>
            <person name="Coombs G.H."/>
            <person name="Mottram J.C."/>
            <person name="Tachezy J."/>
            <person name="Fraser-Liggett C.M."/>
            <person name="Johnson P.J."/>
        </authorList>
    </citation>
    <scope>NUCLEOTIDE SEQUENCE [LARGE SCALE GENOMIC DNA]</scope>
    <source>
        <strain evidence="2">G3</strain>
    </source>
</reference>
<dbReference type="AlphaFoldDB" id="A2FAT4"/>
<keyword evidence="3" id="KW-1185">Reference proteome</keyword>
<dbReference type="VEuPathDB" id="TrichDB:TVAGG3_0889010"/>
<dbReference type="VEuPathDB" id="TrichDB:TVAG_017350"/>
<dbReference type="KEGG" id="tva:4755754"/>
<evidence type="ECO:0000256" key="1">
    <source>
        <dbReference type="SAM" id="Phobius"/>
    </source>
</evidence>
<dbReference type="EMBL" id="DS113693">
    <property type="protein sequence ID" value="EAX97963.1"/>
    <property type="molecule type" value="Genomic_DNA"/>
</dbReference>
<feature type="transmembrane region" description="Helical" evidence="1">
    <location>
        <begin position="114"/>
        <end position="132"/>
    </location>
</feature>
<reference evidence="2" key="1">
    <citation type="submission" date="2006-10" db="EMBL/GenBank/DDBJ databases">
        <authorList>
            <person name="Amadeo P."/>
            <person name="Zhao Q."/>
            <person name="Wortman J."/>
            <person name="Fraser-Liggett C."/>
            <person name="Carlton J."/>
        </authorList>
    </citation>
    <scope>NUCLEOTIDE SEQUENCE</scope>
    <source>
        <strain evidence="2">G3</strain>
    </source>
</reference>
<dbReference type="InParanoid" id="A2FAT4"/>
<feature type="transmembrane region" description="Helical" evidence="1">
    <location>
        <begin position="80"/>
        <end position="102"/>
    </location>
</feature>
<evidence type="ECO:0000313" key="2">
    <source>
        <dbReference type="EMBL" id="EAX97963.1"/>
    </source>
</evidence>
<keyword evidence="1" id="KW-0812">Transmembrane</keyword>
<dbReference type="Proteomes" id="UP000001542">
    <property type="component" value="Unassembled WGS sequence"/>
</dbReference>
<keyword evidence="1" id="KW-1133">Transmembrane helix</keyword>
<evidence type="ECO:0000313" key="3">
    <source>
        <dbReference type="Proteomes" id="UP000001542"/>
    </source>
</evidence>
<dbReference type="RefSeq" id="XP_001310893.1">
    <property type="nucleotide sequence ID" value="XM_001310892.1"/>
</dbReference>
<name>A2FAT4_TRIV3</name>
<keyword evidence="1" id="KW-0472">Membrane</keyword>
<gene>
    <name evidence="2" type="ORF">TVAG_017350</name>
</gene>
<organism evidence="2 3">
    <name type="scientific">Trichomonas vaginalis (strain ATCC PRA-98 / G3)</name>
    <dbReference type="NCBI Taxonomy" id="412133"/>
    <lineage>
        <taxon>Eukaryota</taxon>
        <taxon>Metamonada</taxon>
        <taxon>Parabasalia</taxon>
        <taxon>Trichomonadida</taxon>
        <taxon>Trichomonadidae</taxon>
        <taxon>Trichomonas</taxon>
    </lineage>
</organism>